<proteinExistence type="predicted"/>
<feature type="region of interest" description="Disordered" evidence="2">
    <location>
        <begin position="563"/>
        <end position="590"/>
    </location>
</feature>
<feature type="region of interest" description="Disordered" evidence="2">
    <location>
        <begin position="210"/>
        <end position="240"/>
    </location>
</feature>
<feature type="compositionally biased region" description="Basic and acidic residues" evidence="2">
    <location>
        <begin position="756"/>
        <end position="787"/>
    </location>
</feature>
<feature type="region of interest" description="Disordered" evidence="2">
    <location>
        <begin position="618"/>
        <end position="689"/>
    </location>
</feature>
<feature type="compositionally biased region" description="Low complexity" evidence="2">
    <location>
        <begin position="267"/>
        <end position="282"/>
    </location>
</feature>
<dbReference type="OrthoDB" id="1938039at2759"/>
<gene>
    <name evidence="3" type="ORF">BINO364_LOCUS13184</name>
</gene>
<feature type="region of interest" description="Disordered" evidence="2">
    <location>
        <begin position="263"/>
        <end position="386"/>
    </location>
</feature>
<feature type="compositionally biased region" description="Basic and acidic residues" evidence="2">
    <location>
        <begin position="677"/>
        <end position="686"/>
    </location>
</feature>
<dbReference type="AlphaFoldDB" id="A0A8J9YIH1"/>
<evidence type="ECO:0000256" key="2">
    <source>
        <dbReference type="SAM" id="MobiDB-lite"/>
    </source>
</evidence>
<feature type="compositionally biased region" description="Basic and acidic residues" evidence="2">
    <location>
        <begin position="649"/>
        <end position="666"/>
    </location>
</feature>
<feature type="compositionally biased region" description="Polar residues" evidence="2">
    <location>
        <begin position="621"/>
        <end position="632"/>
    </location>
</feature>
<keyword evidence="4" id="KW-1185">Reference proteome</keyword>
<feature type="compositionally biased region" description="Basic and acidic residues" evidence="2">
    <location>
        <begin position="580"/>
        <end position="590"/>
    </location>
</feature>
<feature type="region of interest" description="Disordered" evidence="2">
    <location>
        <begin position="728"/>
        <end position="792"/>
    </location>
</feature>
<sequence>MEDIYENLENYEDVYDVNELKNENKELKLKLEEYSRAMNRLQKNILQDFDKLNSEYKKLEINYSSLLKTARAEIERKGEIIKNLNLEKDKLIIGSLQKNGVNMLRKRSNFHVSQKSTSSQDKLADSEKSRTKESVESKDNFSGNKSNRLDPVVAPSLNTISSLNNENRSTFSEEKLLNVDKHKINNKEMKENITRNCHKDSTQTNALSKRIMNRRKSTPATSFQESKFSSDEEVERLNVKNVRRSPPRSIRYDNRDYRLDSCNYYGSSDSNRSRNSNHMDSNTYRHADNSDMKRSQRYVSPERHQHRHSNDYSRHRLLKSPPPDKYNHSKSRDRRYNHDRERENYNDRHRYYEHSSLKHKMRNDFDEPSSKRQKTEQYSKCPSQDSNYISDREKEFGQFSCQSPDYVHSENHVSQHFIKEIRNTAALDSTSLEDPRISSKKYILQNHNDQTFLSIPSNRDIYIQCVDKTIWGIEKVEIPEALKNKPSSVRETEDYLNQIYSNMEGNESLESGDIQSIEDVVILNSKELKKDVNKKKHNITKESENENMIDTAQQIIDLKVSQKSNSSEYRIPKKSQKSVKKLDTSSKDNDKKTITYKGDFKISIESKRLSAKLKDKEHDLNLQTSSSFNSKQTTDDNKKDHNKKNSNKSSDDKTLQDKIKTVKGDLELSDEESDPMEFQKEIEDKLANNQESCAISSITKTETKTNALKKIEQNVSVNKADKINTEATILKESSNSRGSSKESCRESGKKRRGKKKSESKETTSIKDPVKDVKDKKKGSEKDNKKSSSEQTVNKFSDLFGDSSSLITPDDLGIEDTDTQVQNNVKYTSIFENTQDAIYLSVEDIKKAQVSTTEVNTFDNVVENLPTEEIANKTNYSNVISNLTCENDKKEENSESSEKYENTKGETLMESSNVVKTVIISTGVQPPSIPDNNLTEINTLADDKSDSNHLIIKKCSLSNIKAVATSTPQKFVDPHDTNLTTQDSDSNTINATVEINLSSVNNSSSVNANEHETEDVPDVRIFVRRRRKVVRKATT</sequence>
<evidence type="ECO:0000313" key="4">
    <source>
        <dbReference type="Proteomes" id="UP000838878"/>
    </source>
</evidence>
<evidence type="ECO:0000256" key="1">
    <source>
        <dbReference type="SAM" id="Coils"/>
    </source>
</evidence>
<feature type="compositionally biased region" description="Basic and acidic residues" evidence="2">
    <location>
        <begin position="334"/>
        <end position="377"/>
    </location>
</feature>
<feature type="region of interest" description="Disordered" evidence="2">
    <location>
        <begin position="109"/>
        <end position="153"/>
    </location>
</feature>
<keyword evidence="1" id="KW-0175">Coiled coil</keyword>
<feature type="non-terminal residue" evidence="3">
    <location>
        <position position="1034"/>
    </location>
</feature>
<dbReference type="Proteomes" id="UP000838878">
    <property type="component" value="Chromosome 7"/>
</dbReference>
<organism evidence="3 4">
    <name type="scientific">Brenthis ino</name>
    <name type="common">lesser marbled fritillary</name>
    <dbReference type="NCBI Taxonomy" id="405034"/>
    <lineage>
        <taxon>Eukaryota</taxon>
        <taxon>Metazoa</taxon>
        <taxon>Ecdysozoa</taxon>
        <taxon>Arthropoda</taxon>
        <taxon>Hexapoda</taxon>
        <taxon>Insecta</taxon>
        <taxon>Pterygota</taxon>
        <taxon>Neoptera</taxon>
        <taxon>Endopterygota</taxon>
        <taxon>Lepidoptera</taxon>
        <taxon>Glossata</taxon>
        <taxon>Ditrysia</taxon>
        <taxon>Papilionoidea</taxon>
        <taxon>Nymphalidae</taxon>
        <taxon>Heliconiinae</taxon>
        <taxon>Argynnini</taxon>
        <taxon>Brenthis</taxon>
    </lineage>
</organism>
<feature type="compositionally biased region" description="Basic and acidic residues" evidence="2">
    <location>
        <begin position="283"/>
        <end position="314"/>
    </location>
</feature>
<feature type="compositionally biased region" description="Polar residues" evidence="2">
    <location>
        <begin position="110"/>
        <end position="121"/>
    </location>
</feature>
<evidence type="ECO:0000313" key="3">
    <source>
        <dbReference type="EMBL" id="CAH0727905.1"/>
    </source>
</evidence>
<accession>A0A8J9YIH1</accession>
<feature type="compositionally biased region" description="Polar residues" evidence="2">
    <location>
        <begin position="218"/>
        <end position="227"/>
    </location>
</feature>
<name>A0A8J9YIH1_9NEOP</name>
<feature type="compositionally biased region" description="Basic and acidic residues" evidence="2">
    <location>
        <begin position="122"/>
        <end position="139"/>
    </location>
</feature>
<dbReference type="EMBL" id="OV170227">
    <property type="protein sequence ID" value="CAH0727905.1"/>
    <property type="molecule type" value="Genomic_DNA"/>
</dbReference>
<feature type="coiled-coil region" evidence="1">
    <location>
        <begin position="17"/>
        <end position="87"/>
    </location>
</feature>
<reference evidence="3" key="1">
    <citation type="submission" date="2021-12" db="EMBL/GenBank/DDBJ databases">
        <authorList>
            <person name="Martin H S."/>
        </authorList>
    </citation>
    <scope>NUCLEOTIDE SEQUENCE</scope>
</reference>
<protein>
    <submittedName>
        <fullName evidence="3">Uncharacterized protein</fullName>
    </submittedName>
</protein>